<evidence type="ECO:0000256" key="1">
    <source>
        <dbReference type="ARBA" id="ARBA00004184"/>
    </source>
</evidence>
<evidence type="ECO:0000256" key="3">
    <source>
        <dbReference type="ARBA" id="ARBA00022448"/>
    </source>
</evidence>
<dbReference type="EMBL" id="BAAFST010000003">
    <property type="protein sequence ID" value="GAB1287945.1"/>
    <property type="molecule type" value="Genomic_DNA"/>
</dbReference>
<dbReference type="PANTHER" id="PTHR11134">
    <property type="entry name" value="ADAPTOR COMPLEX SUBUNIT BETA FAMILY MEMBER"/>
    <property type="match status" value="1"/>
</dbReference>
<dbReference type="Pfam" id="PF09066">
    <property type="entry name" value="B2-adapt-app_C"/>
    <property type="match status" value="1"/>
</dbReference>
<dbReference type="InterPro" id="IPR016024">
    <property type="entry name" value="ARM-type_fold"/>
</dbReference>
<evidence type="ECO:0000256" key="6">
    <source>
        <dbReference type="PIRNR" id="PIRNR002291"/>
    </source>
</evidence>
<evidence type="ECO:0000256" key="5">
    <source>
        <dbReference type="ARBA" id="ARBA00023136"/>
    </source>
</evidence>
<keyword evidence="3 6" id="KW-0813">Transport</keyword>
<dbReference type="Gene3D" id="3.30.310.10">
    <property type="entry name" value="TATA-Binding Protein"/>
    <property type="match status" value="1"/>
</dbReference>
<keyword evidence="4 6" id="KW-0653">Protein transport</keyword>
<comment type="subcellular location">
    <subcellularLocation>
        <location evidence="1">Endomembrane system</location>
        <topology evidence="1">Peripheral membrane protein</topology>
    </subcellularLocation>
</comment>
<dbReference type="InterPro" id="IPR012295">
    <property type="entry name" value="TBP_dom_sf"/>
</dbReference>
<dbReference type="InterPro" id="IPR026739">
    <property type="entry name" value="AP_beta"/>
</dbReference>
<dbReference type="SUPFAM" id="SSF48371">
    <property type="entry name" value="ARM repeat"/>
    <property type="match status" value="1"/>
</dbReference>
<accession>A0ABQ0EMA1</accession>
<dbReference type="Gene3D" id="1.25.10.10">
    <property type="entry name" value="Leucine-rich Repeat Variant"/>
    <property type="match status" value="1"/>
</dbReference>
<dbReference type="SMART" id="SM01020">
    <property type="entry name" value="B2-adapt-app_C"/>
    <property type="match status" value="1"/>
</dbReference>
<dbReference type="InterPro" id="IPR002553">
    <property type="entry name" value="Clathrin/coatomer_adapt-like_N"/>
</dbReference>
<protein>
    <recommendedName>
        <fullName evidence="6">AP complex subunit beta</fullName>
    </recommendedName>
</protein>
<proteinExistence type="inferred from homology"/>
<dbReference type="Proteomes" id="UP001623349">
    <property type="component" value="Unassembled WGS sequence"/>
</dbReference>
<comment type="caution">
    <text evidence="8">The sequence shown here is derived from an EMBL/GenBank/DDBJ whole genome shotgun (WGS) entry which is preliminary data.</text>
</comment>
<evidence type="ECO:0000256" key="2">
    <source>
        <dbReference type="ARBA" id="ARBA00006613"/>
    </source>
</evidence>
<sequence length="693" mass="77966">MPYLGSEDVVKELKKALCNPHIQADRLRYRNVIQRVIRHMTQGLDMSDVFMEMVKASATVDIVQKKLVYLYMGTYAPLKPDLALLAINTLCKDCSDPNPMVRGLALRSMCSLRMPGVQEYIQQPVVNGLRDKASYVRRVAVLGCAKMHNLHGDSEVDGAIAMSKLDQWGQAEVLTFLLRYQPRSEEELFDILNLLDSYLKSSSTGVVMGATKLFLILAKKFPHVQTDVLVRVKGPLLAACSAESRELCFAALCHVRQVLHSLPGHFSSHYKKFFCSYSEPHYIKLQKVEVLCELVNDENAQQVLEELRGYCTDVSADFAQAAIFAIGSIAKTYTDQCVQILTELLGLRQEHITTVVVQTFRDLVWLCPQCTEAVCQALPGCEENIQDSEGKQALIWLLGVHGEKIPNAPYVLEDFVENVKSETFPAVKMELLTALMRLFLLRPAECQDMLGRLLHYCIEEEKDMAVRDRGLFYYRLLLVGIDKVKQILCSPKSDPSLGLLEDQPERPVNSWASDFNTLAPVYGRAHWAAISKSQKVERHRLERPHNASFATSGHLISEENKEGDQEPDSEAFMLVPNLQLTAEYFEKTWLSLRVNYQQVFPWQGEVQPDTLQMALKVVNIQTIAMSRAGVQPWKAYLSAQDDAGALFLTELLLKPESSEMQISVKQSKARTEALHGFVSVLETVIGTVGDMKS</sequence>
<name>A0ABQ0EMA1_APOSI</name>
<dbReference type="PIRSF" id="PIRSF002291">
    <property type="entry name" value="AP_complex_beta"/>
    <property type="match status" value="1"/>
</dbReference>
<dbReference type="InterPro" id="IPR015151">
    <property type="entry name" value="B-adaptin_app_sub_C"/>
</dbReference>
<comment type="similarity">
    <text evidence="2 6">Belongs to the adaptor complexes large subunit family.</text>
</comment>
<keyword evidence="9" id="KW-1185">Reference proteome</keyword>
<evidence type="ECO:0000256" key="4">
    <source>
        <dbReference type="ARBA" id="ARBA00022927"/>
    </source>
</evidence>
<reference evidence="8 9" key="1">
    <citation type="submission" date="2024-08" db="EMBL/GenBank/DDBJ databases">
        <title>The draft genome of Apodemus speciosus.</title>
        <authorList>
            <person name="Nabeshima K."/>
            <person name="Suzuki S."/>
            <person name="Onuma M."/>
        </authorList>
    </citation>
    <scope>NUCLEOTIDE SEQUENCE [LARGE SCALE GENOMIC DNA]</scope>
    <source>
        <strain evidence="8">IB14-021</strain>
    </source>
</reference>
<evidence type="ECO:0000259" key="7">
    <source>
        <dbReference type="SMART" id="SM01020"/>
    </source>
</evidence>
<dbReference type="InterPro" id="IPR011989">
    <property type="entry name" value="ARM-like"/>
</dbReference>
<gene>
    <name evidence="8" type="ORF">APTSU1_000317500</name>
</gene>
<evidence type="ECO:0000313" key="8">
    <source>
        <dbReference type="EMBL" id="GAB1287945.1"/>
    </source>
</evidence>
<dbReference type="InterPro" id="IPR016342">
    <property type="entry name" value="AP_complex_bsu_1_2_4"/>
</dbReference>
<evidence type="ECO:0000313" key="9">
    <source>
        <dbReference type="Proteomes" id="UP001623349"/>
    </source>
</evidence>
<keyword evidence="5 6" id="KW-0472">Membrane</keyword>
<organism evidence="8 9">
    <name type="scientific">Apodemus speciosus</name>
    <name type="common">Large Japanese field mouse</name>
    <dbReference type="NCBI Taxonomy" id="105296"/>
    <lineage>
        <taxon>Eukaryota</taxon>
        <taxon>Metazoa</taxon>
        <taxon>Chordata</taxon>
        <taxon>Craniata</taxon>
        <taxon>Vertebrata</taxon>
        <taxon>Euteleostomi</taxon>
        <taxon>Mammalia</taxon>
        <taxon>Eutheria</taxon>
        <taxon>Euarchontoglires</taxon>
        <taxon>Glires</taxon>
        <taxon>Rodentia</taxon>
        <taxon>Myomorpha</taxon>
        <taxon>Muroidea</taxon>
        <taxon>Muridae</taxon>
        <taxon>Murinae</taxon>
        <taxon>Apodemus</taxon>
    </lineage>
</organism>
<dbReference type="Pfam" id="PF01602">
    <property type="entry name" value="Adaptin_N"/>
    <property type="match status" value="2"/>
</dbReference>
<feature type="domain" description="Beta-adaptin appendage C-terminal subdomain" evidence="7">
    <location>
        <begin position="574"/>
        <end position="686"/>
    </location>
</feature>